<accession>A0ABV3RYE1</accession>
<reference evidence="1 2" key="1">
    <citation type="submission" date="2024-02" db="EMBL/GenBank/DDBJ databases">
        <title>New especies of Spiribacter isolated from saline water.</title>
        <authorList>
            <person name="Leon M.J."/>
            <person name="De La Haba R."/>
            <person name="Sanchez-Porro C."/>
            <person name="Ventosa A."/>
        </authorList>
    </citation>
    <scope>NUCLEOTIDE SEQUENCE [LARGE SCALE GENOMIC DNA]</scope>
    <source>
        <strain evidence="2">ag22IC6-196</strain>
    </source>
</reference>
<dbReference type="EMBL" id="JBAKFG010000002">
    <property type="protein sequence ID" value="MEX0372798.1"/>
    <property type="molecule type" value="Genomic_DNA"/>
</dbReference>
<comment type="caution">
    <text evidence="1">The sequence shown here is derived from an EMBL/GenBank/DDBJ whole genome shotgun (WGS) entry which is preliminary data.</text>
</comment>
<sequence length="46" mass="5265">MLCHQPKSFDWRARGGKKHPFGKLGDGEFVEVRLIAEIDEPRERAG</sequence>
<protein>
    <submittedName>
        <fullName evidence="1">Uncharacterized protein</fullName>
    </submittedName>
</protein>
<dbReference type="RefSeq" id="WP_367951371.1">
    <property type="nucleotide sequence ID" value="NZ_JBAKFG010000002.1"/>
</dbReference>
<keyword evidence="2" id="KW-1185">Reference proteome</keyword>
<dbReference type="Proteomes" id="UP001556636">
    <property type="component" value="Unassembled WGS sequence"/>
</dbReference>
<name>A0ABV3RYE1_9GAMM</name>
<proteinExistence type="predicted"/>
<evidence type="ECO:0000313" key="2">
    <source>
        <dbReference type="Proteomes" id="UP001556636"/>
    </source>
</evidence>
<evidence type="ECO:0000313" key="1">
    <source>
        <dbReference type="EMBL" id="MEX0372798.1"/>
    </source>
</evidence>
<gene>
    <name evidence="1" type="ORF">V6X51_05045</name>
</gene>
<organism evidence="1 2">
    <name type="scientific">Spiribacter roseus</name>
    <dbReference type="NCBI Taxonomy" id="1855875"/>
    <lineage>
        <taxon>Bacteria</taxon>
        <taxon>Pseudomonadati</taxon>
        <taxon>Pseudomonadota</taxon>
        <taxon>Gammaproteobacteria</taxon>
        <taxon>Chromatiales</taxon>
        <taxon>Ectothiorhodospiraceae</taxon>
        <taxon>Spiribacter</taxon>
    </lineage>
</organism>